<evidence type="ECO:0000313" key="2">
    <source>
        <dbReference type="Proteomes" id="UP001437256"/>
    </source>
</evidence>
<keyword evidence="2" id="KW-1185">Reference proteome</keyword>
<reference evidence="1 2" key="1">
    <citation type="submission" date="2024-05" db="EMBL/GenBank/DDBJ databases">
        <title>A draft genome resource for the thread blight pathogen Marasmius tenuissimus strain MS-2.</title>
        <authorList>
            <person name="Yulfo-Soto G.E."/>
            <person name="Baruah I.K."/>
            <person name="Amoako-Attah I."/>
            <person name="Bukari Y."/>
            <person name="Meinhardt L.W."/>
            <person name="Bailey B.A."/>
            <person name="Cohen S.P."/>
        </authorList>
    </citation>
    <scope>NUCLEOTIDE SEQUENCE [LARGE SCALE GENOMIC DNA]</scope>
    <source>
        <strain evidence="1 2">MS-2</strain>
    </source>
</reference>
<evidence type="ECO:0000313" key="1">
    <source>
        <dbReference type="EMBL" id="KAL0063811.1"/>
    </source>
</evidence>
<dbReference type="SUPFAM" id="SSF51735">
    <property type="entry name" value="NAD(P)-binding Rossmann-fold domains"/>
    <property type="match status" value="1"/>
</dbReference>
<dbReference type="PANTHER" id="PTHR43431">
    <property type="entry name" value="OXIDOREDUCTASE, SHORT CHAIN DEHYDROGENASE/REDUCTASE FAMILY (AFU_ORTHOLOGUE AFUA_5G14000)"/>
    <property type="match status" value="1"/>
</dbReference>
<gene>
    <name evidence="1" type="ORF">AAF712_009256</name>
</gene>
<comment type="caution">
    <text evidence="1">The sequence shown here is derived from an EMBL/GenBank/DDBJ whole genome shotgun (WGS) entry which is preliminary data.</text>
</comment>
<sequence>MSNAKPLVVIAGIGAGGGTEGASARAFAKEGYSVALIARNADLLKAFESDLKGSGIDVAAFPVSSYAASDVKDAFQKIRTHFAKPSYEIRAAVYNAGNGVFKPFLDVTQEDVKVSIESNIEGTFAFAREIILDFKENSIDPSTGARGFLVFTGATSSIRGNVVTSIFSAGKHAVRALSQSLAKEFGKQNIHVSHAIIDGVIVTPRTKERYNDPEWEKNEAIRLNAESIAAGYVYLAKQDQSSWTWELDLRPAHEKW</sequence>
<protein>
    <recommendedName>
        <fullName evidence="3">NAD(P)-binding protein</fullName>
    </recommendedName>
</protein>
<dbReference type="PANTHER" id="PTHR43431:SF7">
    <property type="entry name" value="OXIDOREDUCTASE, SHORT CHAIN DEHYDROGENASE_REDUCTASE FAMILY (AFU_ORTHOLOGUE AFUA_5G14000)"/>
    <property type="match status" value="1"/>
</dbReference>
<dbReference type="EMBL" id="JBBXMP010000073">
    <property type="protein sequence ID" value="KAL0063811.1"/>
    <property type="molecule type" value="Genomic_DNA"/>
</dbReference>
<dbReference type="Gene3D" id="3.40.50.720">
    <property type="entry name" value="NAD(P)-binding Rossmann-like Domain"/>
    <property type="match status" value="1"/>
</dbReference>
<dbReference type="Pfam" id="PF00106">
    <property type="entry name" value="adh_short"/>
    <property type="match status" value="1"/>
</dbReference>
<evidence type="ECO:0008006" key="3">
    <source>
        <dbReference type="Google" id="ProtNLM"/>
    </source>
</evidence>
<accession>A0ABR2ZRU5</accession>
<name>A0ABR2ZRU5_9AGAR</name>
<organism evidence="1 2">
    <name type="scientific">Marasmius tenuissimus</name>
    <dbReference type="NCBI Taxonomy" id="585030"/>
    <lineage>
        <taxon>Eukaryota</taxon>
        <taxon>Fungi</taxon>
        <taxon>Dikarya</taxon>
        <taxon>Basidiomycota</taxon>
        <taxon>Agaricomycotina</taxon>
        <taxon>Agaricomycetes</taxon>
        <taxon>Agaricomycetidae</taxon>
        <taxon>Agaricales</taxon>
        <taxon>Marasmiineae</taxon>
        <taxon>Marasmiaceae</taxon>
        <taxon>Marasmius</taxon>
    </lineage>
</organism>
<dbReference type="InterPro" id="IPR036291">
    <property type="entry name" value="NAD(P)-bd_dom_sf"/>
</dbReference>
<dbReference type="Proteomes" id="UP001437256">
    <property type="component" value="Unassembled WGS sequence"/>
</dbReference>
<dbReference type="InterPro" id="IPR002347">
    <property type="entry name" value="SDR_fam"/>
</dbReference>
<proteinExistence type="predicted"/>